<dbReference type="Gene3D" id="3.20.20.70">
    <property type="entry name" value="Aldolase class I"/>
    <property type="match status" value="1"/>
</dbReference>
<keyword evidence="3" id="KW-0057">Aromatic amino acid biosynthesis</keyword>
<dbReference type="EMBL" id="QGTA01000180">
    <property type="protein sequence ID" value="RQW92873.1"/>
    <property type="molecule type" value="Genomic_DNA"/>
</dbReference>
<comment type="caution">
    <text evidence="5">The sequence shown here is derived from an EMBL/GenBank/DDBJ whole genome shotgun (WGS) entry which is preliminary data.</text>
</comment>
<dbReference type="Proteomes" id="UP000274694">
    <property type="component" value="Unassembled WGS sequence"/>
</dbReference>
<name>A0ABX9Y873_MICCH</name>
<protein>
    <recommendedName>
        <fullName evidence="3">Phospho-2-dehydro-3-deoxyheptonate aldolase</fullName>
        <ecNumber evidence="3">2.5.1.54</ecNumber>
    </recommendedName>
</protein>
<dbReference type="InterPro" id="IPR002480">
    <property type="entry name" value="DAHP_synth_2"/>
</dbReference>
<evidence type="ECO:0000313" key="6">
    <source>
        <dbReference type="Proteomes" id="UP000274694"/>
    </source>
</evidence>
<evidence type="ECO:0000256" key="3">
    <source>
        <dbReference type="RuleBase" id="RU363071"/>
    </source>
</evidence>
<keyword evidence="6" id="KW-1185">Reference proteome</keyword>
<accession>A0ABX9Y873</accession>
<dbReference type="Pfam" id="PF01474">
    <property type="entry name" value="DAHP_synth_2"/>
    <property type="match status" value="2"/>
</dbReference>
<evidence type="ECO:0000256" key="2">
    <source>
        <dbReference type="ARBA" id="ARBA00022679"/>
    </source>
</evidence>
<evidence type="ECO:0000256" key="1">
    <source>
        <dbReference type="ARBA" id="ARBA00008911"/>
    </source>
</evidence>
<keyword evidence="2 3" id="KW-0808">Transferase</keyword>
<keyword evidence="3" id="KW-0028">Amino-acid biosynthesis</keyword>
<dbReference type="PANTHER" id="PTHR21337">
    <property type="entry name" value="PHOSPHO-2-DEHYDRO-3-DEOXYHEPTONATE ALDOLASE 1, 2"/>
    <property type="match status" value="1"/>
</dbReference>
<comment type="similarity">
    <text evidence="1 3">Belongs to the class-II DAHP synthase family.</text>
</comment>
<organism evidence="5 6">
    <name type="scientific">Micromonospora chalcea</name>
    <dbReference type="NCBI Taxonomy" id="1874"/>
    <lineage>
        <taxon>Bacteria</taxon>
        <taxon>Bacillati</taxon>
        <taxon>Actinomycetota</taxon>
        <taxon>Actinomycetes</taxon>
        <taxon>Micromonosporales</taxon>
        <taxon>Micromonosporaceae</taxon>
        <taxon>Micromonospora</taxon>
    </lineage>
</organism>
<dbReference type="RefSeq" id="WP_064445555.1">
    <property type="nucleotide sequence ID" value="NZ_JBEZEI010000136.1"/>
</dbReference>
<proteinExistence type="inferred from homology"/>
<dbReference type="PANTHER" id="PTHR21337:SF0">
    <property type="entry name" value="PHOSPHO-2-DEHYDRO-3-DEOXYHEPTONATE ALDOLASE"/>
    <property type="match status" value="1"/>
</dbReference>
<dbReference type="EC" id="2.5.1.54" evidence="3"/>
<comment type="pathway">
    <text evidence="3">Metabolic intermediate biosynthesis; chorismate biosynthesis; chorismate from D-erythrose 4-phosphate and phosphoenolpyruvate: step 1/7.</text>
</comment>
<evidence type="ECO:0000256" key="4">
    <source>
        <dbReference type="SAM" id="MobiDB-lite"/>
    </source>
</evidence>
<sequence>MQQSGSTAERSPLGPWEGKPAVQQPDWQDHPAYAQTCAALAAAPPLVPPGEVRRLRQALSELASAGGLLLQLGDCAESLYECTPRHTSDKIEVIDRLGDRLSELTGRNVLRVGRMAGQFAKPRSQATEWHDALSIPSFRGHMINSELAAPGTRKADPRRMWWAYEASDRVQRVLRAHREGAGRAARTEGPWSSHEALVVDYESRLIRRDPDTGERYLASTHLPWVGERTRRSAEAHVAMLSTVANPVGCKIGPDADPDEVLRVCEALDPRREPGRLVLIPRMGRDRIREALPPIVRAVVNAGHPVLWLSDPMHGNTVKASVGLKTRHLSDVVTEALRFRDILDRQRQHAAGLHVEVAATDVTECVGGSVAGEDDLARHYTSLCDPRLNPGQATELIEAWAKDTATVGPAPRRP</sequence>
<feature type="region of interest" description="Disordered" evidence="4">
    <location>
        <begin position="1"/>
        <end position="26"/>
    </location>
</feature>
<gene>
    <name evidence="5" type="ORF">DLJ60_13600</name>
</gene>
<dbReference type="SUPFAM" id="SSF51569">
    <property type="entry name" value="Aldolase"/>
    <property type="match status" value="1"/>
</dbReference>
<evidence type="ECO:0000313" key="5">
    <source>
        <dbReference type="EMBL" id="RQW92873.1"/>
    </source>
</evidence>
<comment type="catalytic activity">
    <reaction evidence="3">
        <text>D-erythrose 4-phosphate + phosphoenolpyruvate + H2O = 7-phospho-2-dehydro-3-deoxy-D-arabino-heptonate + phosphate</text>
        <dbReference type="Rhea" id="RHEA:14717"/>
        <dbReference type="ChEBI" id="CHEBI:15377"/>
        <dbReference type="ChEBI" id="CHEBI:16897"/>
        <dbReference type="ChEBI" id="CHEBI:43474"/>
        <dbReference type="ChEBI" id="CHEBI:58394"/>
        <dbReference type="ChEBI" id="CHEBI:58702"/>
        <dbReference type="EC" id="2.5.1.54"/>
    </reaction>
</comment>
<reference evidence="5 6" key="1">
    <citation type="submission" date="2018-05" db="EMBL/GenBank/DDBJ databases">
        <title>Micromonospora from Atacama Desert.</title>
        <authorList>
            <person name="Carro L."/>
            <person name="Goodfellow M."/>
            <person name="Klenk H.-P."/>
        </authorList>
    </citation>
    <scope>NUCLEOTIDE SEQUENCE [LARGE SCALE GENOMIC DNA]</scope>
    <source>
        <strain evidence="5 6">LB41</strain>
    </source>
</reference>
<dbReference type="InterPro" id="IPR013785">
    <property type="entry name" value="Aldolase_TIM"/>
</dbReference>